<accession>A0A8E0KKP3</accession>
<keyword evidence="2" id="KW-1185">Reference proteome</keyword>
<protein>
    <submittedName>
        <fullName evidence="1">Uncharacterized protein</fullName>
    </submittedName>
</protein>
<comment type="caution">
    <text evidence="1">The sequence shown here is derived from an EMBL/GenBank/DDBJ whole genome shotgun (WGS) entry which is preliminary data.</text>
</comment>
<name>A0A8E0KKP3_9CAUL</name>
<organism evidence="1 2">
    <name type="scientific">Brevundimonas abyssalis TAR-001</name>
    <dbReference type="NCBI Taxonomy" id="1391729"/>
    <lineage>
        <taxon>Bacteria</taxon>
        <taxon>Pseudomonadati</taxon>
        <taxon>Pseudomonadota</taxon>
        <taxon>Alphaproteobacteria</taxon>
        <taxon>Caulobacterales</taxon>
        <taxon>Caulobacteraceae</taxon>
        <taxon>Brevundimonas</taxon>
    </lineage>
</organism>
<evidence type="ECO:0000313" key="1">
    <source>
        <dbReference type="EMBL" id="GAD58600.1"/>
    </source>
</evidence>
<sequence length="159" mass="17220">MAARAIPPVSEETAYLDFAGIQVATGSFLRESVMAFRDYARSTLPNLYPVVANPSEAVTEELDFLLRHRKDALWSCRLGAGGEVTDGTILGELETGHRIAFDLVARLRTASAPDLAAQGDASIGPTAWNNRLAFLASRGLLMERRAGKSKIFTPVLETL</sequence>
<dbReference type="Proteomes" id="UP000016569">
    <property type="component" value="Unassembled WGS sequence"/>
</dbReference>
<evidence type="ECO:0000313" key="2">
    <source>
        <dbReference type="Proteomes" id="UP000016569"/>
    </source>
</evidence>
<gene>
    <name evidence="1" type="ORF">MBEBAB_0850</name>
</gene>
<dbReference type="OrthoDB" id="8265430at2"/>
<dbReference type="AlphaFoldDB" id="A0A8E0KKP3"/>
<reference evidence="2" key="1">
    <citation type="journal article" date="2013" name="Genome Announc.">
        <title>Draft Genome Sequence of the Dimorphic Prosthecate Bacterium Brevundimonas abyssalis TAR-001T.</title>
        <authorList>
            <person name="Tsubouchi T."/>
            <person name="Nishi S."/>
            <person name="Usui K."/>
            <person name="Shimane Y."/>
            <person name="Takaki Y."/>
            <person name="Maruyama T."/>
            <person name="Hatada Y."/>
        </authorList>
    </citation>
    <scope>NUCLEOTIDE SEQUENCE [LARGE SCALE GENOMIC DNA]</scope>
    <source>
        <strain evidence="2">TAR-001</strain>
    </source>
</reference>
<proteinExistence type="predicted"/>
<dbReference type="EMBL" id="BATC01000009">
    <property type="protein sequence ID" value="GAD58600.1"/>
    <property type="molecule type" value="Genomic_DNA"/>
</dbReference>